<keyword evidence="2" id="KW-1185">Reference proteome</keyword>
<dbReference type="AlphaFoldDB" id="A0A4R8LUC8"/>
<dbReference type="Proteomes" id="UP000294581">
    <property type="component" value="Unassembled WGS sequence"/>
</dbReference>
<comment type="caution">
    <text evidence="1">The sequence shown here is derived from an EMBL/GenBank/DDBJ whole genome shotgun (WGS) entry which is preliminary data.</text>
</comment>
<protein>
    <submittedName>
        <fullName evidence="1">Uncharacterized protein</fullName>
    </submittedName>
</protein>
<organism evidence="1 2">
    <name type="scientific">Alicyclobacillus sacchari</name>
    <dbReference type="NCBI Taxonomy" id="392010"/>
    <lineage>
        <taxon>Bacteria</taxon>
        <taxon>Bacillati</taxon>
        <taxon>Bacillota</taxon>
        <taxon>Bacilli</taxon>
        <taxon>Bacillales</taxon>
        <taxon>Alicyclobacillaceae</taxon>
        <taxon>Alicyclobacillus</taxon>
    </lineage>
</organism>
<name>A0A4R8LUC8_9BACL</name>
<evidence type="ECO:0000313" key="1">
    <source>
        <dbReference type="EMBL" id="TDY51264.1"/>
    </source>
</evidence>
<proteinExistence type="predicted"/>
<evidence type="ECO:0000313" key="2">
    <source>
        <dbReference type="Proteomes" id="UP000294581"/>
    </source>
</evidence>
<reference evidence="1 2" key="1">
    <citation type="submission" date="2019-03" db="EMBL/GenBank/DDBJ databases">
        <title>Genomic Encyclopedia of Type Strains, Phase IV (KMG-IV): sequencing the most valuable type-strain genomes for metagenomic binning, comparative biology and taxonomic classification.</title>
        <authorList>
            <person name="Goeker M."/>
        </authorList>
    </citation>
    <scope>NUCLEOTIDE SEQUENCE [LARGE SCALE GENOMIC DNA]</scope>
    <source>
        <strain evidence="1 2">DSM 17974</strain>
    </source>
</reference>
<sequence>MGSDVLGQTVETPSVIDFSDTYPTIGQRVSYSASGLVPKQTYRVLWETFQGTWDVDGNTFIGESYTPAVTVLGTVTADANGEVHSVLQIPTGYGDIHQIGLADASGIVVAQGSVTIKPSVSVSRTQEPEGNFFTLRVQGIGYGAYSSAYEVLYDNHLMGNIAAVTTNGTAVFQVRAEGIGPHLIEIAPCSIGSPYLNEQQSPYSWKPTFSIPVTVTKGHPGDVQDPIPAPSISTGNHLTASPGHGVVGSTFTLTGQGLPANESLTIEWSNTVGNHVTAAGYHAAETVLGHVTSSAAGTFATKIQVPVNVGGPPHTVQAVDAAGNVVGTTTYQIYPNLVSAPKAVKEGQMFTIHLQGGGPDTYDNCYSVLYDNSSIGYACGFNTNGDMQIQIRATGAPGIHDIDLYPTIQQGNQKVPNLYVLPLLTYKSDHPGESEPAFHLVIDVQP</sequence>
<accession>A0A4R8LUC8</accession>
<gene>
    <name evidence="1" type="ORF">C7445_101265</name>
</gene>
<dbReference type="EMBL" id="SORF01000001">
    <property type="protein sequence ID" value="TDY51264.1"/>
    <property type="molecule type" value="Genomic_DNA"/>
</dbReference>